<dbReference type="Proteomes" id="UP001358586">
    <property type="component" value="Chromosome 7"/>
</dbReference>
<keyword evidence="4" id="KW-1185">Reference proteome</keyword>
<gene>
    <name evidence="3" type="ORF">PVK06_024004</name>
</gene>
<feature type="compositionally biased region" description="Low complexity" evidence="1">
    <location>
        <begin position="28"/>
        <end position="41"/>
    </location>
</feature>
<sequence length="188" mass="20685">MSSQSTNSTSVVPQDRVVPSQALIDSRSLTTSTGDPSSSTPTVAIPLCPESFLPTINAHPVVTRSKAGIFKPKFMTVEAIESSTIEEVFSTFKWRAVAQAKYDAFIRNSTWELVQLPPNRKVVGCKWLFKVKKNPDDTIARRKARLVAKGCSQVSGFDFQDTFSPVVKPAIINHFIYCCISRLVSLSG</sequence>
<evidence type="ECO:0000313" key="4">
    <source>
        <dbReference type="Proteomes" id="UP001358586"/>
    </source>
</evidence>
<reference evidence="3 4" key="1">
    <citation type="submission" date="2023-03" db="EMBL/GenBank/DDBJ databases">
        <title>WGS of Gossypium arboreum.</title>
        <authorList>
            <person name="Yu D."/>
        </authorList>
    </citation>
    <scope>NUCLEOTIDE SEQUENCE [LARGE SCALE GENOMIC DNA]</scope>
    <source>
        <tissue evidence="3">Leaf</tissue>
    </source>
</reference>
<evidence type="ECO:0000256" key="1">
    <source>
        <dbReference type="SAM" id="MobiDB-lite"/>
    </source>
</evidence>
<evidence type="ECO:0000259" key="2">
    <source>
        <dbReference type="Pfam" id="PF07727"/>
    </source>
</evidence>
<protein>
    <recommendedName>
        <fullName evidence="2">Reverse transcriptase Ty1/copia-type domain-containing protein</fullName>
    </recommendedName>
</protein>
<name>A0ABR0PCR9_GOSAR</name>
<evidence type="ECO:0000313" key="3">
    <source>
        <dbReference type="EMBL" id="KAK5819048.1"/>
    </source>
</evidence>
<dbReference type="InterPro" id="IPR013103">
    <property type="entry name" value="RVT_2"/>
</dbReference>
<accession>A0ABR0PCR9</accession>
<dbReference type="Pfam" id="PF07727">
    <property type="entry name" value="RVT_2"/>
    <property type="match status" value="1"/>
</dbReference>
<feature type="compositionally biased region" description="Polar residues" evidence="1">
    <location>
        <begin position="1"/>
        <end position="12"/>
    </location>
</feature>
<feature type="region of interest" description="Disordered" evidence="1">
    <location>
        <begin position="1"/>
        <end position="41"/>
    </location>
</feature>
<comment type="caution">
    <text evidence="3">The sequence shown here is derived from an EMBL/GenBank/DDBJ whole genome shotgun (WGS) entry which is preliminary data.</text>
</comment>
<organism evidence="3 4">
    <name type="scientific">Gossypium arboreum</name>
    <name type="common">Tree cotton</name>
    <name type="synonym">Gossypium nanking</name>
    <dbReference type="NCBI Taxonomy" id="29729"/>
    <lineage>
        <taxon>Eukaryota</taxon>
        <taxon>Viridiplantae</taxon>
        <taxon>Streptophyta</taxon>
        <taxon>Embryophyta</taxon>
        <taxon>Tracheophyta</taxon>
        <taxon>Spermatophyta</taxon>
        <taxon>Magnoliopsida</taxon>
        <taxon>eudicotyledons</taxon>
        <taxon>Gunneridae</taxon>
        <taxon>Pentapetalae</taxon>
        <taxon>rosids</taxon>
        <taxon>malvids</taxon>
        <taxon>Malvales</taxon>
        <taxon>Malvaceae</taxon>
        <taxon>Malvoideae</taxon>
        <taxon>Gossypium</taxon>
    </lineage>
</organism>
<feature type="domain" description="Reverse transcriptase Ty1/copia-type" evidence="2">
    <location>
        <begin position="108"/>
        <end position="173"/>
    </location>
</feature>
<proteinExistence type="predicted"/>
<dbReference type="EMBL" id="JARKNE010000007">
    <property type="protein sequence ID" value="KAK5819048.1"/>
    <property type="molecule type" value="Genomic_DNA"/>
</dbReference>